<dbReference type="PANTHER" id="PTHR23055:SF167">
    <property type="entry name" value="EF-HAND DOMAIN-CONTAINING PROTEIN"/>
    <property type="match status" value="1"/>
</dbReference>
<keyword evidence="1" id="KW-0479">Metal-binding</keyword>
<evidence type="ECO:0000256" key="1">
    <source>
        <dbReference type="ARBA" id="ARBA00022723"/>
    </source>
</evidence>
<evidence type="ECO:0000313" key="6">
    <source>
        <dbReference type="Proteomes" id="UP000054995"/>
    </source>
</evidence>
<comment type="caution">
    <text evidence="5">The sequence shown here is derived from an EMBL/GenBank/DDBJ whole genome shotgun (WGS) entry which is preliminary data.</text>
</comment>
<keyword evidence="3" id="KW-0106">Calcium</keyword>
<dbReference type="InterPro" id="IPR011992">
    <property type="entry name" value="EF-hand-dom_pair"/>
</dbReference>
<dbReference type="SMART" id="SM00054">
    <property type="entry name" value="EFh"/>
    <property type="match status" value="2"/>
</dbReference>
<feature type="domain" description="EF-hand" evidence="4">
    <location>
        <begin position="170"/>
        <end position="205"/>
    </location>
</feature>
<evidence type="ECO:0000313" key="5">
    <source>
        <dbReference type="EMBL" id="KRY91746.1"/>
    </source>
</evidence>
<dbReference type="CDD" id="cd00051">
    <property type="entry name" value="EFh"/>
    <property type="match status" value="1"/>
</dbReference>
<dbReference type="InterPro" id="IPR018247">
    <property type="entry name" value="EF_Hand_1_Ca_BS"/>
</dbReference>
<dbReference type="PROSITE" id="PS00018">
    <property type="entry name" value="EF_HAND_1"/>
    <property type="match status" value="2"/>
</dbReference>
<dbReference type="EMBL" id="JYDT01000011">
    <property type="protein sequence ID" value="KRY91746.1"/>
    <property type="molecule type" value="Genomic_DNA"/>
</dbReference>
<dbReference type="Gene3D" id="1.10.238.10">
    <property type="entry name" value="EF-hand"/>
    <property type="match status" value="1"/>
</dbReference>
<dbReference type="OrthoDB" id="191686at2759"/>
<name>A0A0V1G0U5_TRIPS</name>
<feature type="domain" description="EF-hand" evidence="4">
    <location>
        <begin position="218"/>
        <end position="253"/>
    </location>
</feature>
<reference evidence="5 6" key="1">
    <citation type="submission" date="2015-01" db="EMBL/GenBank/DDBJ databases">
        <title>Evolution of Trichinella species and genotypes.</title>
        <authorList>
            <person name="Korhonen P.K."/>
            <person name="Edoardo P."/>
            <person name="Giuseppe L.R."/>
            <person name="Gasser R.B."/>
        </authorList>
    </citation>
    <scope>NUCLEOTIDE SEQUENCE [LARGE SCALE GENOMIC DNA]</scope>
    <source>
        <strain evidence="5">ISS470</strain>
    </source>
</reference>
<gene>
    <name evidence="5" type="primary">Kcnip1</name>
    <name evidence="5" type="ORF">T4D_13786</name>
</gene>
<dbReference type="PANTHER" id="PTHR23055">
    <property type="entry name" value="CALCIUM BINDING PROTEINS"/>
    <property type="match status" value="1"/>
</dbReference>
<organism evidence="5 6">
    <name type="scientific">Trichinella pseudospiralis</name>
    <name type="common">Parasitic roundworm</name>
    <dbReference type="NCBI Taxonomy" id="6337"/>
    <lineage>
        <taxon>Eukaryota</taxon>
        <taxon>Metazoa</taxon>
        <taxon>Ecdysozoa</taxon>
        <taxon>Nematoda</taxon>
        <taxon>Enoplea</taxon>
        <taxon>Dorylaimia</taxon>
        <taxon>Trichinellida</taxon>
        <taxon>Trichinellidae</taxon>
        <taxon>Trichinella</taxon>
    </lineage>
</organism>
<proteinExistence type="predicted"/>
<dbReference type="InterPro" id="IPR028846">
    <property type="entry name" value="Recoverin"/>
</dbReference>
<accession>A0A0V1G0U5</accession>
<keyword evidence="2" id="KW-0677">Repeat</keyword>
<dbReference type="AlphaFoldDB" id="A0A0V1G0U5"/>
<evidence type="ECO:0000256" key="2">
    <source>
        <dbReference type="ARBA" id="ARBA00022737"/>
    </source>
</evidence>
<evidence type="ECO:0000259" key="4">
    <source>
        <dbReference type="PROSITE" id="PS50222"/>
    </source>
</evidence>
<dbReference type="Pfam" id="PF13833">
    <property type="entry name" value="EF-hand_8"/>
    <property type="match status" value="1"/>
</dbReference>
<dbReference type="InterPro" id="IPR002048">
    <property type="entry name" value="EF_hand_dom"/>
</dbReference>
<dbReference type="SUPFAM" id="SSF47473">
    <property type="entry name" value="EF-hand"/>
    <property type="match status" value="1"/>
</dbReference>
<protein>
    <submittedName>
        <fullName evidence="5">Kv channel-interacting protein 1</fullName>
    </submittedName>
</protein>
<dbReference type="Proteomes" id="UP000054995">
    <property type="component" value="Unassembled WGS sequence"/>
</dbReference>
<keyword evidence="6" id="KW-1185">Reference proteome</keyword>
<sequence>MATVNISFGGNATKRSMSLFAKPTAPRMIERRVTATTEIRRKFNPEDSAMAGFIEAALSSYTRKFCKGAFSASDLDLPLCTHRTLGIENLTDLTEFSRKEVQLLYREFKEETNTGGISLEDFKQIFAKMFPNGDPAKFAELIFNTFELDKNGILTFDGFLISFSILLRGNLEEKFAWIFKLYDTDKDGVLTKRDIKNVVRSVYDFTSSQQQPPVTEMEIDEHADDVFNKMDGDRNGIVTCNEFINFCRRDDFISQNLKRFSQSDDENIPNSEVTAVSGMLKNAIPL</sequence>
<dbReference type="Pfam" id="PF13499">
    <property type="entry name" value="EF-hand_7"/>
    <property type="match status" value="1"/>
</dbReference>
<evidence type="ECO:0000256" key="3">
    <source>
        <dbReference type="ARBA" id="ARBA00022837"/>
    </source>
</evidence>
<dbReference type="PRINTS" id="PR00450">
    <property type="entry name" value="RECOVERIN"/>
</dbReference>
<dbReference type="PROSITE" id="PS50222">
    <property type="entry name" value="EF_HAND_2"/>
    <property type="match status" value="2"/>
</dbReference>
<dbReference type="GO" id="GO:0005509">
    <property type="term" value="F:calcium ion binding"/>
    <property type="evidence" value="ECO:0007669"/>
    <property type="project" value="InterPro"/>
</dbReference>